<dbReference type="AlphaFoldDB" id="A0A212KHB4"/>
<feature type="repeat" description="TPR" evidence="1">
    <location>
        <begin position="25"/>
        <end position="58"/>
    </location>
</feature>
<dbReference type="InterPro" id="IPR011990">
    <property type="entry name" value="TPR-like_helical_dom_sf"/>
</dbReference>
<protein>
    <submittedName>
        <fullName evidence="2">Tetratricopeptide repeat protein</fullName>
    </submittedName>
</protein>
<accession>A0A212KHB4</accession>
<dbReference type="Gene3D" id="1.25.40.10">
    <property type="entry name" value="Tetratricopeptide repeat domain"/>
    <property type="match status" value="1"/>
</dbReference>
<feature type="repeat" description="TPR" evidence="1">
    <location>
        <begin position="103"/>
        <end position="136"/>
    </location>
</feature>
<dbReference type="Pfam" id="PF13424">
    <property type="entry name" value="TPR_12"/>
    <property type="match status" value="1"/>
</dbReference>
<dbReference type="SMART" id="SM00028">
    <property type="entry name" value="TPR"/>
    <property type="match status" value="3"/>
</dbReference>
<reference evidence="2" key="1">
    <citation type="submission" date="2016-04" db="EMBL/GenBank/DDBJ databases">
        <authorList>
            <person name="Evans L.H."/>
            <person name="Alamgir A."/>
            <person name="Owens N."/>
            <person name="Weber N.D."/>
            <person name="Virtaneva K."/>
            <person name="Barbian K."/>
            <person name="Babar A."/>
            <person name="Rosenke K."/>
        </authorList>
    </citation>
    <scope>NUCLEOTIDE SEQUENCE</scope>
    <source>
        <strain evidence="2">86</strain>
    </source>
</reference>
<keyword evidence="1" id="KW-0802">TPR repeat</keyword>
<proteinExistence type="predicted"/>
<sequence>MTDPDTFSPETPSTDTLSEDIQDALEELCDQGNEAMDEGEFREAITFFEKALEILPAPADEWEPYGWLQAALGDAYYGMQDYNGALEYFHKAYTFAGPDEVNPFVLLRLGQSYRRLGDAKNALDYLLRAYMLEGEDIFANDDDDFAFLKETAPL</sequence>
<gene>
    <name evidence="2" type="ORF">KL86DPRO_70171</name>
</gene>
<organism evidence="2">
    <name type="scientific">uncultured delta proteobacterium</name>
    <dbReference type="NCBI Taxonomy" id="34034"/>
    <lineage>
        <taxon>Bacteria</taxon>
        <taxon>Deltaproteobacteria</taxon>
        <taxon>environmental samples</taxon>
    </lineage>
</organism>
<name>A0A212KHB4_9DELT</name>
<evidence type="ECO:0000256" key="1">
    <source>
        <dbReference type="PROSITE-ProRule" id="PRU00339"/>
    </source>
</evidence>
<dbReference type="SUPFAM" id="SSF48452">
    <property type="entry name" value="TPR-like"/>
    <property type="match status" value="1"/>
</dbReference>
<evidence type="ECO:0000313" key="2">
    <source>
        <dbReference type="EMBL" id="SBW11114.1"/>
    </source>
</evidence>
<dbReference type="InterPro" id="IPR019734">
    <property type="entry name" value="TPR_rpt"/>
</dbReference>
<dbReference type="EMBL" id="FLUQ01000007">
    <property type="protein sequence ID" value="SBW11114.1"/>
    <property type="molecule type" value="Genomic_DNA"/>
</dbReference>
<dbReference type="PROSITE" id="PS50005">
    <property type="entry name" value="TPR"/>
    <property type="match status" value="2"/>
</dbReference>
<dbReference type="Pfam" id="PF13181">
    <property type="entry name" value="TPR_8"/>
    <property type="match status" value="1"/>
</dbReference>